<dbReference type="AlphaFoldDB" id="A0A2H4ZHQ6"/>
<comment type="similarity">
    <text evidence="1">Belongs to the acetyltransferase family. GNAT subfamily.</text>
</comment>
<organism evidence="6">
    <name type="scientific">Aeromonas sobria</name>
    <dbReference type="NCBI Taxonomy" id="646"/>
    <lineage>
        <taxon>Bacteria</taxon>
        <taxon>Pseudomonadati</taxon>
        <taxon>Pseudomonadota</taxon>
        <taxon>Gammaproteobacteria</taxon>
        <taxon>Aeromonadales</taxon>
        <taxon>Aeromonadaceae</taxon>
        <taxon>Aeromonas</taxon>
    </lineage>
</organism>
<evidence type="ECO:0000256" key="1">
    <source>
        <dbReference type="ARBA" id="ARBA00009342"/>
    </source>
</evidence>
<gene>
    <name evidence="7" type="ORF">AOX56_21920</name>
</gene>
<feature type="domain" description="GCN5-related N-acetyltransferase Rv2170-like" evidence="5">
    <location>
        <begin position="87"/>
        <end position="144"/>
    </location>
</feature>
<evidence type="ECO:0000313" key="8">
    <source>
        <dbReference type="Proteomes" id="UP000233526"/>
    </source>
</evidence>
<accession>A0A2H4ZHQ6</accession>
<evidence type="ECO:0000256" key="3">
    <source>
        <dbReference type="ARBA" id="ARBA00022679"/>
    </source>
</evidence>
<dbReference type="InterPro" id="IPR016181">
    <property type="entry name" value="Acyl_CoA_acyltransferase"/>
</dbReference>
<evidence type="ECO:0000256" key="4">
    <source>
        <dbReference type="ARBA" id="ARBA00023315"/>
    </source>
</evidence>
<proteinExistence type="inferred from homology"/>
<dbReference type="EMBL" id="MF770238">
    <property type="protein sequence ID" value="AUF80769.1"/>
    <property type="molecule type" value="Genomic_DNA"/>
</dbReference>
<evidence type="ECO:0000259" key="5">
    <source>
        <dbReference type="Pfam" id="PF08445"/>
    </source>
</evidence>
<dbReference type="Proteomes" id="UP000233526">
    <property type="component" value="Unassembled WGS sequence"/>
</dbReference>
<dbReference type="SUPFAM" id="SSF55729">
    <property type="entry name" value="Acyl-CoA N-acyltransferases (Nat)"/>
    <property type="match status" value="1"/>
</dbReference>
<evidence type="ECO:0000256" key="2">
    <source>
        <dbReference type="ARBA" id="ARBA00022649"/>
    </source>
</evidence>
<evidence type="ECO:0000313" key="6">
    <source>
        <dbReference type="EMBL" id="AUF80769.1"/>
    </source>
</evidence>
<geneLocation type="plasmid" evidence="6">
    <name>pJF2635-1</name>
</geneLocation>
<dbReference type="InterPro" id="IPR013653">
    <property type="entry name" value="GCN5-like_dom"/>
</dbReference>
<dbReference type="GO" id="GO:0016747">
    <property type="term" value="F:acyltransferase activity, transferring groups other than amino-acyl groups"/>
    <property type="evidence" value="ECO:0007669"/>
    <property type="project" value="InterPro"/>
</dbReference>
<dbReference type="PANTHER" id="PTHR36449:SF1">
    <property type="entry name" value="ACETYLTRANSFERASE"/>
    <property type="match status" value="1"/>
</dbReference>
<dbReference type="Gene3D" id="3.40.630.30">
    <property type="match status" value="1"/>
</dbReference>
<reference evidence="6 8" key="1">
    <citation type="journal article" date="2017" name="Front. Microbiol.">
        <title>Strong Genomic and Phenotypic Heterogeneity in the Aeromonas sobria Species Complex.</title>
        <authorList>
            <person name="Gauthier J."/>
            <person name="Vincent A.T."/>
            <person name="Charette S.J."/>
            <person name="Derome N."/>
        </authorList>
    </citation>
    <scope>NUCLEOTIDE SEQUENCE</scope>
    <source>
        <strain evidence="6 8">JF2635</strain>
        <plasmid evidence="6">pJF2635-1</plasmid>
    </source>
</reference>
<dbReference type="PANTHER" id="PTHR36449">
    <property type="entry name" value="ACETYLTRANSFERASE-RELATED"/>
    <property type="match status" value="1"/>
</dbReference>
<dbReference type="RefSeq" id="WP_101320557.1">
    <property type="nucleotide sequence ID" value="NZ_CAWNSS010000072.1"/>
</dbReference>
<sequence length="170" mass="18772">MNVERLDKQVHDRSNFDCGVEALNNYLKATSGQHDQKDLARTFVLTSPQNPSQIKGFYSLALCTVELDDLPDSIAKKYPTSLHCALIARLAISSQLKRQGLGSILLIDAVRKAIASSETMPVPMIIVDAKNDIAKSMYMELGFTPFPKMSNRLYMTMAMAKAMIAKVDSA</sequence>
<keyword evidence="4" id="KW-0012">Acyltransferase</keyword>
<protein>
    <submittedName>
        <fullName evidence="6">Acetyltransferase</fullName>
    </submittedName>
</protein>
<keyword evidence="3 6" id="KW-0808">Transferase</keyword>
<dbReference type="Pfam" id="PF08445">
    <property type="entry name" value="FR47"/>
    <property type="match status" value="1"/>
</dbReference>
<evidence type="ECO:0000313" key="7">
    <source>
        <dbReference type="EMBL" id="PKQ72366.1"/>
    </source>
</evidence>
<keyword evidence="2" id="KW-1277">Toxin-antitoxin system</keyword>
<name>A0A2H4ZHQ6_AERSO</name>
<keyword evidence="6" id="KW-0614">Plasmid</keyword>
<dbReference type="EMBL" id="LJZX01000072">
    <property type="protein sequence ID" value="PKQ72366.1"/>
    <property type="molecule type" value="Genomic_DNA"/>
</dbReference>